<evidence type="ECO:0000256" key="1">
    <source>
        <dbReference type="SAM" id="MobiDB-lite"/>
    </source>
</evidence>
<evidence type="ECO:0000313" key="3">
    <source>
        <dbReference type="Proteomes" id="UP001345827"/>
    </source>
</evidence>
<protein>
    <recommendedName>
        <fullName evidence="4">BTB domain-containing protein</fullName>
    </recommendedName>
</protein>
<feature type="region of interest" description="Disordered" evidence="1">
    <location>
        <begin position="28"/>
        <end position="56"/>
    </location>
</feature>
<feature type="compositionally biased region" description="Polar residues" evidence="1">
    <location>
        <begin position="38"/>
        <end position="51"/>
    </location>
</feature>
<dbReference type="AlphaFoldDB" id="A0AAV9QAM1"/>
<accession>A0AAV9QAM1</accession>
<proteinExistence type="predicted"/>
<sequence length="346" mass="38782">MAPWEDQIFDPDGDVVLILGGASVSNASITDDTLPDTPMQNSEAESPSPCQQHHETNECDSFEAKVSSKHLILASRVFRAMFNGNFREAVDLHKQEVSKVALPDDNPDALVTLLDIVHGLNRQVPRKFTETQFLDIVMLIDKYELHEATYLFTDIWFQHLWKWTEKTPPNLFDWIYICWVLTKASEFKNLTRTAILESQSDLGQSYTGPCPTFIVQKVESERLALVSACLVRLTHMLGRYETPMQQCKADKDCDAQVLGSLIQKLKPLGLFPVPLPHAPTAPTMSVKELSSLFHELKIRTLCQLRYNHSPPCRRVGDSLQDIAPELGGVRGLGIGSFARTKSPGPP</sequence>
<dbReference type="SUPFAM" id="SSF54695">
    <property type="entry name" value="POZ domain"/>
    <property type="match status" value="1"/>
</dbReference>
<keyword evidence="3" id="KW-1185">Reference proteome</keyword>
<gene>
    <name evidence="2" type="ORF">LTR25_004883</name>
</gene>
<evidence type="ECO:0008006" key="4">
    <source>
        <dbReference type="Google" id="ProtNLM"/>
    </source>
</evidence>
<reference evidence="2 3" key="1">
    <citation type="submission" date="2023-06" db="EMBL/GenBank/DDBJ databases">
        <title>Black Yeasts Isolated from many extreme environments.</title>
        <authorList>
            <person name="Coleine C."/>
            <person name="Stajich J.E."/>
            <person name="Selbmann L."/>
        </authorList>
    </citation>
    <scope>NUCLEOTIDE SEQUENCE [LARGE SCALE GENOMIC DNA]</scope>
    <source>
        <strain evidence="2 3">CCFEE 5887</strain>
    </source>
</reference>
<dbReference type="Proteomes" id="UP001345827">
    <property type="component" value="Unassembled WGS sequence"/>
</dbReference>
<organism evidence="2 3">
    <name type="scientific">Vermiconidia calcicola</name>
    <dbReference type="NCBI Taxonomy" id="1690605"/>
    <lineage>
        <taxon>Eukaryota</taxon>
        <taxon>Fungi</taxon>
        <taxon>Dikarya</taxon>
        <taxon>Ascomycota</taxon>
        <taxon>Pezizomycotina</taxon>
        <taxon>Dothideomycetes</taxon>
        <taxon>Dothideomycetidae</taxon>
        <taxon>Mycosphaerellales</taxon>
        <taxon>Extremaceae</taxon>
        <taxon>Vermiconidia</taxon>
    </lineage>
</organism>
<name>A0AAV9QAM1_9PEZI</name>
<evidence type="ECO:0000313" key="2">
    <source>
        <dbReference type="EMBL" id="KAK5537631.1"/>
    </source>
</evidence>
<comment type="caution">
    <text evidence="2">The sequence shown here is derived from an EMBL/GenBank/DDBJ whole genome shotgun (WGS) entry which is preliminary data.</text>
</comment>
<dbReference type="Gene3D" id="3.30.710.10">
    <property type="entry name" value="Potassium Channel Kv1.1, Chain A"/>
    <property type="match status" value="1"/>
</dbReference>
<dbReference type="InterPro" id="IPR011333">
    <property type="entry name" value="SKP1/BTB/POZ_sf"/>
</dbReference>
<dbReference type="EMBL" id="JAXLQG010000007">
    <property type="protein sequence ID" value="KAK5537631.1"/>
    <property type="molecule type" value="Genomic_DNA"/>
</dbReference>